<evidence type="ECO:0000259" key="7">
    <source>
        <dbReference type="Pfam" id="PF00884"/>
    </source>
</evidence>
<keyword evidence="5" id="KW-1133">Transmembrane helix</keyword>
<dbReference type="GO" id="GO:0009244">
    <property type="term" value="P:lipopolysaccharide core region biosynthetic process"/>
    <property type="evidence" value="ECO:0007669"/>
    <property type="project" value="TreeGrafter"/>
</dbReference>
<evidence type="ECO:0000256" key="6">
    <source>
        <dbReference type="ARBA" id="ARBA00023136"/>
    </source>
</evidence>
<evidence type="ECO:0000256" key="3">
    <source>
        <dbReference type="ARBA" id="ARBA00022679"/>
    </source>
</evidence>
<dbReference type="GO" id="GO:0016776">
    <property type="term" value="F:phosphotransferase activity, phosphate group as acceptor"/>
    <property type="evidence" value="ECO:0007669"/>
    <property type="project" value="TreeGrafter"/>
</dbReference>
<dbReference type="InterPro" id="IPR000917">
    <property type="entry name" value="Sulfatase_N"/>
</dbReference>
<dbReference type="EMBL" id="AYUF01000429">
    <property type="protein sequence ID" value="ETK01867.1"/>
    <property type="molecule type" value="Genomic_DNA"/>
</dbReference>
<dbReference type="PANTHER" id="PTHR30443:SF2">
    <property type="entry name" value="PHOSPHOETHANOLAMINE TRANSFERASE EPTC"/>
    <property type="match status" value="1"/>
</dbReference>
<comment type="caution">
    <text evidence="8">The sequence shown here is derived from an EMBL/GenBank/DDBJ whole genome shotgun (WGS) entry which is preliminary data.</text>
</comment>
<dbReference type="Gene3D" id="3.40.720.10">
    <property type="entry name" value="Alkaline Phosphatase, subunit A"/>
    <property type="match status" value="1"/>
</dbReference>
<keyword evidence="3" id="KW-0808">Transferase</keyword>
<dbReference type="PANTHER" id="PTHR30443">
    <property type="entry name" value="INNER MEMBRANE PROTEIN"/>
    <property type="match status" value="1"/>
</dbReference>
<dbReference type="GO" id="GO:0005886">
    <property type="term" value="C:plasma membrane"/>
    <property type="evidence" value="ECO:0007669"/>
    <property type="project" value="UniProtKB-SubCell"/>
</dbReference>
<evidence type="ECO:0000313" key="8">
    <source>
        <dbReference type="EMBL" id="ETK01867.1"/>
    </source>
</evidence>
<dbReference type="Proteomes" id="UP000018837">
    <property type="component" value="Unassembled WGS sequence"/>
</dbReference>
<dbReference type="CDD" id="cd16017">
    <property type="entry name" value="LptA"/>
    <property type="match status" value="1"/>
</dbReference>
<keyword evidence="2" id="KW-1003">Cell membrane</keyword>
<dbReference type="InterPro" id="IPR040423">
    <property type="entry name" value="PEA_transferase"/>
</dbReference>
<gene>
    <name evidence="8" type="ORF">N425_07615</name>
</gene>
<keyword evidence="6" id="KW-0472">Membrane</keyword>
<evidence type="ECO:0000256" key="1">
    <source>
        <dbReference type="ARBA" id="ARBA00004651"/>
    </source>
</evidence>
<proteinExistence type="predicted"/>
<feature type="domain" description="Sulfatase N-terminal" evidence="7">
    <location>
        <begin position="2"/>
        <end position="282"/>
    </location>
</feature>
<accession>W2C5V2</accession>
<comment type="subcellular location">
    <subcellularLocation>
        <location evidence="1">Cell membrane</location>
        <topology evidence="1">Multi-pass membrane protein</topology>
    </subcellularLocation>
</comment>
<name>W2C5V2_9BACT</name>
<sequence length="341" mass="39310">MVLVIGESHARRHMSLYGYPRDTNPLLSARRGELLVYTDVVSPQVHTIPVLRAALTFADWDHPERLTTYPSLIELFNRAGFETYVISNQPLLDGSSSYDAFLKLADHTVDLSARKAPDGILLPPFEQALTAPSDRPKLIVLHLMGSHIGYKYRYPADFDFFTRLNDTLPNAQPDLTPEARTTVDEYDNSVRYNDYLLSTLIARIEREHTPAALIYFSDHGEEVNEFRPFNGHAYEKVTSYMCEVPFLVWLSPDFRRMRPDLRFDLTRPYSTVDLPYTMANLAALRFQGYDDTRSLLSPHFRPRPRRVGELPYETVLDMTRKAKERQRAPSFFGSLTRRLAE</sequence>
<dbReference type="PATRIC" id="fig|1411148.3.peg.1174"/>
<dbReference type="SUPFAM" id="SSF53649">
    <property type="entry name" value="Alkaline phosphatase-like"/>
    <property type="match status" value="1"/>
</dbReference>
<evidence type="ECO:0000256" key="2">
    <source>
        <dbReference type="ARBA" id="ARBA00022475"/>
    </source>
</evidence>
<dbReference type="AlphaFoldDB" id="W2C5V2"/>
<keyword evidence="4" id="KW-0812">Transmembrane</keyword>
<dbReference type="InterPro" id="IPR017850">
    <property type="entry name" value="Alkaline_phosphatase_core_sf"/>
</dbReference>
<reference evidence="8 9" key="1">
    <citation type="submission" date="2013-11" db="EMBL/GenBank/DDBJ databases">
        <title>Single cell genomics of uncultured Tannerella BU063 (oral taxon 286).</title>
        <authorList>
            <person name="Beall C.J."/>
            <person name="Campbell A.G."/>
            <person name="Griffen A.L."/>
            <person name="Podar M."/>
            <person name="Leys E.J."/>
        </authorList>
    </citation>
    <scope>NUCLEOTIDE SEQUENCE [LARGE SCALE GENOMIC DNA]</scope>
    <source>
        <strain evidence="8">Cell 2</strain>
    </source>
</reference>
<evidence type="ECO:0000256" key="4">
    <source>
        <dbReference type="ARBA" id="ARBA00022692"/>
    </source>
</evidence>
<protein>
    <submittedName>
        <fullName evidence="8">Membrane protein</fullName>
    </submittedName>
</protein>
<organism evidence="8 9">
    <name type="scientific">Tannerella sp. oral taxon BU063 isolate Cell 2</name>
    <dbReference type="NCBI Taxonomy" id="1411148"/>
    <lineage>
        <taxon>Bacteria</taxon>
        <taxon>Pseudomonadati</taxon>
        <taxon>Bacteroidota</taxon>
        <taxon>Bacteroidia</taxon>
        <taxon>Bacteroidales</taxon>
        <taxon>Tannerellaceae</taxon>
        <taxon>Tannerella</taxon>
    </lineage>
</organism>
<dbReference type="InterPro" id="IPR058130">
    <property type="entry name" value="PEA_transf_C"/>
</dbReference>
<evidence type="ECO:0000313" key="9">
    <source>
        <dbReference type="Proteomes" id="UP000018837"/>
    </source>
</evidence>
<evidence type="ECO:0000256" key="5">
    <source>
        <dbReference type="ARBA" id="ARBA00022989"/>
    </source>
</evidence>
<dbReference type="Pfam" id="PF00884">
    <property type="entry name" value="Sulfatase"/>
    <property type="match status" value="1"/>
</dbReference>